<organism evidence="1 2">
    <name type="scientific">Strongyloides papillosus</name>
    <name type="common">Intestinal threadworm</name>
    <dbReference type="NCBI Taxonomy" id="174720"/>
    <lineage>
        <taxon>Eukaryota</taxon>
        <taxon>Metazoa</taxon>
        <taxon>Ecdysozoa</taxon>
        <taxon>Nematoda</taxon>
        <taxon>Chromadorea</taxon>
        <taxon>Rhabditida</taxon>
        <taxon>Tylenchina</taxon>
        <taxon>Panagrolaimomorpha</taxon>
        <taxon>Strongyloidoidea</taxon>
        <taxon>Strongyloididae</taxon>
        <taxon>Strongyloides</taxon>
    </lineage>
</organism>
<dbReference type="AlphaFoldDB" id="A0A0N5BXX9"/>
<accession>A0A0N5BXX9</accession>
<dbReference type="Proteomes" id="UP000046392">
    <property type="component" value="Unplaced"/>
</dbReference>
<keyword evidence="1" id="KW-1185">Reference proteome</keyword>
<name>A0A0N5BXX9_STREA</name>
<evidence type="ECO:0000313" key="2">
    <source>
        <dbReference type="WBParaSite" id="SPAL_0001064200.1"/>
    </source>
</evidence>
<sequence length="101" mass="11266">MNTNIIQDTLNDSKNLLMPVIATLLSCTKPMICSNYDKSQDASVELLGVIKNLYWEEILKTCGMPVNSYTEEDELKRIKSAQKARNLLVDIAMNVTGAKIS</sequence>
<evidence type="ECO:0000313" key="1">
    <source>
        <dbReference type="Proteomes" id="UP000046392"/>
    </source>
</evidence>
<dbReference type="WBParaSite" id="SPAL_0001064200.1">
    <property type="protein sequence ID" value="SPAL_0001064200.1"/>
    <property type="gene ID" value="SPAL_0001064200"/>
</dbReference>
<protein>
    <submittedName>
        <fullName evidence="2">Phage protein</fullName>
    </submittedName>
</protein>
<proteinExistence type="predicted"/>
<reference evidence="2" key="1">
    <citation type="submission" date="2017-02" db="UniProtKB">
        <authorList>
            <consortium name="WormBaseParasite"/>
        </authorList>
    </citation>
    <scope>IDENTIFICATION</scope>
</reference>